<reference evidence="3" key="1">
    <citation type="submission" date="2017-06" db="EMBL/GenBank/DDBJ databases">
        <authorList>
            <person name="Varghese N."/>
            <person name="Submissions S."/>
        </authorList>
    </citation>
    <scope>NUCLEOTIDE SEQUENCE [LARGE SCALE GENOMIC DNA]</scope>
    <source>
        <strain evidence="3">DSM 28041</strain>
    </source>
</reference>
<dbReference type="EMBL" id="FZNS01000004">
    <property type="protein sequence ID" value="SNR63563.1"/>
    <property type="molecule type" value="Genomic_DNA"/>
</dbReference>
<keyword evidence="1" id="KW-0812">Transmembrane</keyword>
<keyword evidence="3" id="KW-1185">Reference proteome</keyword>
<keyword evidence="1" id="KW-1133">Transmembrane helix</keyword>
<proteinExistence type="predicted"/>
<dbReference type="Proteomes" id="UP000198310">
    <property type="component" value="Unassembled WGS sequence"/>
</dbReference>
<name>A0A238XYR8_9BACT</name>
<organism evidence="2 3">
    <name type="scientific">Hymenobacter mucosus</name>
    <dbReference type="NCBI Taxonomy" id="1411120"/>
    <lineage>
        <taxon>Bacteria</taxon>
        <taxon>Pseudomonadati</taxon>
        <taxon>Bacteroidota</taxon>
        <taxon>Cytophagia</taxon>
        <taxon>Cytophagales</taxon>
        <taxon>Hymenobacteraceae</taxon>
        <taxon>Hymenobacter</taxon>
    </lineage>
</organism>
<keyword evidence="1" id="KW-0472">Membrane</keyword>
<feature type="transmembrane region" description="Helical" evidence="1">
    <location>
        <begin position="44"/>
        <end position="65"/>
    </location>
</feature>
<accession>A0A238XYR8</accession>
<dbReference type="AlphaFoldDB" id="A0A238XYR8"/>
<evidence type="ECO:0000256" key="1">
    <source>
        <dbReference type="SAM" id="Phobius"/>
    </source>
</evidence>
<evidence type="ECO:0000313" key="3">
    <source>
        <dbReference type="Proteomes" id="UP000198310"/>
    </source>
</evidence>
<protein>
    <submittedName>
        <fullName evidence="2">Uncharacterized protein</fullName>
    </submittedName>
</protein>
<evidence type="ECO:0000313" key="2">
    <source>
        <dbReference type="EMBL" id="SNR63563.1"/>
    </source>
</evidence>
<sequence length="89" mass="10045">MLGKRSELYGCQTELIWLTREEAALFSFICALLNAGFYKKATYYQAITTFSELAVLLPILALLFFSNQPGTRLVHRRKNKGGLGTKKRG</sequence>
<gene>
    <name evidence="2" type="ORF">SAMN06269173_104472</name>
</gene>